<keyword evidence="3" id="KW-0969">Cilium</keyword>
<proteinExistence type="predicted"/>
<keyword evidence="3" id="KW-0966">Cell projection</keyword>
<dbReference type="RefSeq" id="WP_202380081.1">
    <property type="nucleotide sequence ID" value="NZ_JBHSUR010000001.1"/>
</dbReference>
<evidence type="ECO:0000256" key="1">
    <source>
        <dbReference type="SAM" id="MobiDB-lite"/>
    </source>
</evidence>
<evidence type="ECO:0000259" key="2">
    <source>
        <dbReference type="Pfam" id="PF02120"/>
    </source>
</evidence>
<protein>
    <submittedName>
        <fullName evidence="3">Flagellar hook-length control protein FliK</fullName>
    </submittedName>
</protein>
<keyword evidence="3" id="KW-0282">Flagellum</keyword>
<dbReference type="Pfam" id="PF02120">
    <property type="entry name" value="Flg_hook"/>
    <property type="match status" value="1"/>
</dbReference>
<evidence type="ECO:0000313" key="3">
    <source>
        <dbReference type="EMBL" id="MBL3672122.1"/>
    </source>
</evidence>
<feature type="region of interest" description="Disordered" evidence="1">
    <location>
        <begin position="241"/>
        <end position="269"/>
    </location>
</feature>
<accession>A0ABS1S0A4</accession>
<reference evidence="3 4" key="1">
    <citation type="submission" date="2021-01" db="EMBL/GenBank/DDBJ databases">
        <title>011410 draft genome.</title>
        <authorList>
            <person name="Lang L."/>
        </authorList>
    </citation>
    <scope>NUCLEOTIDE SEQUENCE [LARGE SCALE GENOMIC DNA]</scope>
    <source>
        <strain evidence="3 4">KCTC 42845</strain>
    </source>
</reference>
<dbReference type="InterPro" id="IPR038610">
    <property type="entry name" value="FliK-like_C_sf"/>
</dbReference>
<evidence type="ECO:0000313" key="4">
    <source>
        <dbReference type="Proteomes" id="UP000644749"/>
    </source>
</evidence>
<comment type="caution">
    <text evidence="3">The sequence shown here is derived from an EMBL/GenBank/DDBJ whole genome shotgun (WGS) entry which is preliminary data.</text>
</comment>
<dbReference type="CDD" id="cd17470">
    <property type="entry name" value="T3SS_Flik_C"/>
    <property type="match status" value="1"/>
</dbReference>
<sequence>MVHAAIPAEPVQEGEEAGTEFTIEEEPDILVAEDVAPDLPVEARAQPDRLQMLIEELSGITSAVAPSPQTGPKATPATLPEPRMVAEAKAAVTTAIPAEPATTPAALPASPAPIPLPDPGLAADPGAIQIDMPVSDPAPPLPIAAREANGAPPDQPVRRVPVAAIVRQIAEAVVTAREDRIEIALAPEELGRIRMVMSGPDHNPHVVIWAERPEVLDQLRRNSAFLQECLGDAGMAEASFEFQGDGGTGTGPDDRQRLPDSAGPGADITDMIPAPPTWTPLAIPARLDIRI</sequence>
<keyword evidence="4" id="KW-1185">Reference proteome</keyword>
<name>A0ABS1S0A4_9RHOB</name>
<dbReference type="Proteomes" id="UP000644749">
    <property type="component" value="Unassembled WGS sequence"/>
</dbReference>
<organism evidence="3 4">
    <name type="scientific">Paracoccus aerius</name>
    <dbReference type="NCBI Taxonomy" id="1915382"/>
    <lineage>
        <taxon>Bacteria</taxon>
        <taxon>Pseudomonadati</taxon>
        <taxon>Pseudomonadota</taxon>
        <taxon>Alphaproteobacteria</taxon>
        <taxon>Rhodobacterales</taxon>
        <taxon>Paracoccaceae</taxon>
        <taxon>Paracoccus</taxon>
    </lineage>
</organism>
<dbReference type="EMBL" id="JAESHT010000001">
    <property type="protein sequence ID" value="MBL3672122.1"/>
    <property type="molecule type" value="Genomic_DNA"/>
</dbReference>
<dbReference type="InterPro" id="IPR021136">
    <property type="entry name" value="Flagellar_hook_control-like_C"/>
</dbReference>
<gene>
    <name evidence="3" type="ORF">JL111_01365</name>
</gene>
<dbReference type="Gene3D" id="3.30.750.140">
    <property type="match status" value="1"/>
</dbReference>
<feature type="domain" description="Flagellar hook-length control protein-like C-terminal" evidence="2">
    <location>
        <begin position="176"/>
        <end position="248"/>
    </location>
</feature>